<dbReference type="SMART" id="SM00382">
    <property type="entry name" value="AAA"/>
    <property type="match status" value="1"/>
</dbReference>
<evidence type="ECO:0000256" key="3">
    <source>
        <dbReference type="ARBA" id="ARBA00023163"/>
    </source>
</evidence>
<feature type="region of interest" description="Disordered" evidence="4">
    <location>
        <begin position="826"/>
        <end position="847"/>
    </location>
</feature>
<evidence type="ECO:0000256" key="4">
    <source>
        <dbReference type="SAM" id="MobiDB-lite"/>
    </source>
</evidence>
<evidence type="ECO:0000313" key="7">
    <source>
        <dbReference type="Proteomes" id="UP000182130"/>
    </source>
</evidence>
<dbReference type="Gene3D" id="3.40.50.300">
    <property type="entry name" value="P-loop containing nucleotide triphosphate hydrolases"/>
    <property type="match status" value="1"/>
</dbReference>
<protein>
    <submittedName>
        <fullName evidence="6">AAA ATPase domain-containing protein</fullName>
    </submittedName>
</protein>
<dbReference type="STRING" id="1045773.SAMN05216555_101384"/>
<gene>
    <name evidence="6" type="ORF">SAMN05216555_101384</name>
</gene>
<evidence type="ECO:0000259" key="5">
    <source>
        <dbReference type="PROSITE" id="PS50043"/>
    </source>
</evidence>
<keyword evidence="3" id="KW-0804">Transcription</keyword>
<name>A0A1G8IWL8_9MICC</name>
<proteinExistence type="predicted"/>
<dbReference type="Pfam" id="PF13191">
    <property type="entry name" value="AAA_16"/>
    <property type="match status" value="1"/>
</dbReference>
<dbReference type="SUPFAM" id="SSF48452">
    <property type="entry name" value="TPR-like"/>
    <property type="match status" value="1"/>
</dbReference>
<dbReference type="InterPro" id="IPR041664">
    <property type="entry name" value="AAA_16"/>
</dbReference>
<dbReference type="InterPro" id="IPR016032">
    <property type="entry name" value="Sig_transdc_resp-reg_C-effctor"/>
</dbReference>
<keyword evidence="7" id="KW-1185">Reference proteome</keyword>
<keyword evidence="1" id="KW-0805">Transcription regulation</keyword>
<evidence type="ECO:0000313" key="6">
    <source>
        <dbReference type="EMBL" id="SDI23455.1"/>
    </source>
</evidence>
<dbReference type="PROSITE" id="PS50043">
    <property type="entry name" value="HTH_LUXR_2"/>
    <property type="match status" value="1"/>
</dbReference>
<feature type="compositionally biased region" description="Basic and acidic residues" evidence="4">
    <location>
        <begin position="826"/>
        <end position="835"/>
    </location>
</feature>
<dbReference type="SUPFAM" id="SSF46894">
    <property type="entry name" value="C-terminal effector domain of the bipartite response regulators"/>
    <property type="match status" value="1"/>
</dbReference>
<dbReference type="InterPro" id="IPR003593">
    <property type="entry name" value="AAA+_ATPase"/>
</dbReference>
<dbReference type="Gene3D" id="1.10.10.10">
    <property type="entry name" value="Winged helix-like DNA-binding domain superfamily/Winged helix DNA-binding domain"/>
    <property type="match status" value="1"/>
</dbReference>
<dbReference type="InterPro" id="IPR027417">
    <property type="entry name" value="P-loop_NTPase"/>
</dbReference>
<dbReference type="PANTHER" id="PTHR44688:SF16">
    <property type="entry name" value="DNA-BINDING TRANSCRIPTIONAL ACTIVATOR DEVR_DOSR"/>
    <property type="match status" value="1"/>
</dbReference>
<dbReference type="GO" id="GO:0003677">
    <property type="term" value="F:DNA binding"/>
    <property type="evidence" value="ECO:0007669"/>
    <property type="project" value="UniProtKB-KW"/>
</dbReference>
<dbReference type="Pfam" id="PF00196">
    <property type="entry name" value="GerE"/>
    <property type="match status" value="1"/>
</dbReference>
<dbReference type="EMBL" id="FNEI01000001">
    <property type="protein sequence ID" value="SDI23455.1"/>
    <property type="molecule type" value="Genomic_DNA"/>
</dbReference>
<feature type="domain" description="HTH luxR-type" evidence="5">
    <location>
        <begin position="842"/>
        <end position="905"/>
    </location>
</feature>
<dbReference type="SMART" id="SM00421">
    <property type="entry name" value="HTH_LUXR"/>
    <property type="match status" value="1"/>
</dbReference>
<dbReference type="SUPFAM" id="SSF52540">
    <property type="entry name" value="P-loop containing nucleoside triphosphate hydrolases"/>
    <property type="match status" value="1"/>
</dbReference>
<dbReference type="Proteomes" id="UP000182130">
    <property type="component" value="Unassembled WGS sequence"/>
</dbReference>
<evidence type="ECO:0000256" key="2">
    <source>
        <dbReference type="ARBA" id="ARBA00023125"/>
    </source>
</evidence>
<keyword evidence="2" id="KW-0238">DNA-binding</keyword>
<reference evidence="7" key="1">
    <citation type="submission" date="2016-10" db="EMBL/GenBank/DDBJ databases">
        <authorList>
            <person name="Varghese N."/>
            <person name="Submissions S."/>
        </authorList>
    </citation>
    <scope>NUCLEOTIDE SEQUENCE [LARGE SCALE GENOMIC DNA]</scope>
    <source>
        <strain evidence="7">CGMCC 1.10783</strain>
    </source>
</reference>
<dbReference type="InterPro" id="IPR011990">
    <property type="entry name" value="TPR-like_helical_dom_sf"/>
</dbReference>
<dbReference type="PANTHER" id="PTHR44688">
    <property type="entry name" value="DNA-BINDING TRANSCRIPTIONAL ACTIVATOR DEVR_DOSR"/>
    <property type="match status" value="1"/>
</dbReference>
<dbReference type="AlphaFoldDB" id="A0A1G8IWL8"/>
<dbReference type="CDD" id="cd06170">
    <property type="entry name" value="LuxR_C_like"/>
    <property type="match status" value="1"/>
</dbReference>
<sequence length="905" mass="95900">MICLASFNRSSEGPGGLADVNPVRTRPLVGRAHELDLATQALRSGSTAAVLLVAEAGAGKSTLAEAIAAALSEEFIVMRVHGSPSLSNVPYGVLAPYLVDLPEDPTSSHIAILRAFWAQFERLREGRKQPLLLLVDDAHELDEATANVIVDLITANWAKVVASARPRPGLPAPMMQLWYDSMAERIDLGHLGRDDVGEVCENLLGAPVLASTVQFLWAACEGNPLLLTCLVEDARAAGILAKRNGVWILNGALATDGPALTGFVRNQLLRRTPQERDALTMIALAEPVSMEALEEDFGVDLLQNLVENQLLAASGGGDMLRLRHPIYAEAIRSMVSASRSLQLHQQLAWRLEQHPSSDAALLRRVTWSLESGVKVPERQLLRASVHAARTFQNDAAISLATLLAEGPARAHAQLAASRAHFNAGRYAEAGKAYAEAAKALSEPVRAPENGKSSRRKWTGGAALLHSLLDHVLESSNGTGKGSGLAPQEREAGEVMAKLLSLDLAGDFEGLAGLLEAPETAAAVPDDGGPARAFLLALRADVLRAGGDPVQAHGLAQQAAAYADMDPEELFFYPEFVLYRKVAAALDAGDWLGAEEYLAAYEAESGAGLMTFGGTVQYFRGLSRLRQGHHGEAFKVLRPAVEMLRLNDPQQLLEPATAMAAYAGVRSGETGSARAMLEGFGDPARGGSGPDALLAPVFAAAAKEALDRDGAGIQSLQNLVVGECGRLPAGVELQALSLWLELGSAAAAQRTVEHGGTMSGAWASAWTRFATARGSKDVRTVLSSGDYLRALGQMRLARDCYSLALSLSESSGDRAAARQAAAGKEACDHALGEKKSTPAAEAPNPGTVQLTRRERDIIALAASGLSDRQIADKLMVSVRTVEGHLYRSYAKLGIRSREELSAAGNL</sequence>
<dbReference type="GO" id="GO:0006355">
    <property type="term" value="P:regulation of DNA-templated transcription"/>
    <property type="evidence" value="ECO:0007669"/>
    <property type="project" value="InterPro"/>
</dbReference>
<dbReference type="PRINTS" id="PR00038">
    <property type="entry name" value="HTHLUXR"/>
</dbReference>
<dbReference type="InterPro" id="IPR000792">
    <property type="entry name" value="Tscrpt_reg_LuxR_C"/>
</dbReference>
<evidence type="ECO:0000256" key="1">
    <source>
        <dbReference type="ARBA" id="ARBA00023015"/>
    </source>
</evidence>
<dbReference type="CDD" id="cd00009">
    <property type="entry name" value="AAA"/>
    <property type="match status" value="1"/>
</dbReference>
<organism evidence="6 7">
    <name type="scientific">Arthrobacter cupressi</name>
    <dbReference type="NCBI Taxonomy" id="1045773"/>
    <lineage>
        <taxon>Bacteria</taxon>
        <taxon>Bacillati</taxon>
        <taxon>Actinomycetota</taxon>
        <taxon>Actinomycetes</taxon>
        <taxon>Micrococcales</taxon>
        <taxon>Micrococcaceae</taxon>
        <taxon>Arthrobacter</taxon>
    </lineage>
</organism>
<dbReference type="InterPro" id="IPR036388">
    <property type="entry name" value="WH-like_DNA-bd_sf"/>
</dbReference>
<accession>A0A1G8IWL8</accession>